<dbReference type="KEGG" id="uam:UABAM_04612"/>
<dbReference type="Proteomes" id="UP000326354">
    <property type="component" value="Chromosome"/>
</dbReference>
<keyword evidence="1" id="KW-0472">Membrane</keyword>
<dbReference type="RefSeq" id="WP_151970293.1">
    <property type="nucleotide sequence ID" value="NZ_AP019860.1"/>
</dbReference>
<accession>A0A5S9F4W8</accession>
<organism evidence="2 3">
    <name type="scientific">Uabimicrobium amorphum</name>
    <dbReference type="NCBI Taxonomy" id="2596890"/>
    <lineage>
        <taxon>Bacteria</taxon>
        <taxon>Pseudomonadati</taxon>
        <taxon>Planctomycetota</taxon>
        <taxon>Candidatus Uabimicrobiia</taxon>
        <taxon>Candidatus Uabimicrobiales</taxon>
        <taxon>Candidatus Uabimicrobiaceae</taxon>
        <taxon>Candidatus Uabimicrobium</taxon>
    </lineage>
</organism>
<proteinExistence type="predicted"/>
<evidence type="ECO:0000256" key="1">
    <source>
        <dbReference type="SAM" id="Phobius"/>
    </source>
</evidence>
<protein>
    <submittedName>
        <fullName evidence="2">Uncharacterized protein</fullName>
    </submittedName>
</protein>
<sequence>MSKTKDGNASIENLPTKVFGIIGVILFGLVIGLFTHLSKGPGTTATLIGLLFALIGGSLVPLFQGTNFSEMKRLRMFIFAGLISLGLLLGLWIGISLRIHSQTDFMPGISEEIKQKRLAAKQTELDLEKDIQVKKIQMEKALILEELGLDKKSDIANNLVLLKWEKTKQLLENLDTYMKTKKISDKGRNTFLLEVLKRDLGNLTFDASDIYLEEDSEKKTEGGDSKTGTNPVEMHFAPAPKVRNQLASLISGFMETAKVKSTWPEDRSVIKDDNQKSLAKVYDALTSNKEIDIANVREILDKIGTSKAIELKDNFNSSYEDWKMSEEE</sequence>
<dbReference type="EMBL" id="AP019860">
    <property type="protein sequence ID" value="BBM86226.1"/>
    <property type="molecule type" value="Genomic_DNA"/>
</dbReference>
<feature type="transmembrane region" description="Helical" evidence="1">
    <location>
        <begin position="76"/>
        <end position="95"/>
    </location>
</feature>
<keyword evidence="1" id="KW-1133">Transmembrane helix</keyword>
<name>A0A5S9F4W8_UABAM</name>
<evidence type="ECO:0000313" key="3">
    <source>
        <dbReference type="Proteomes" id="UP000326354"/>
    </source>
</evidence>
<feature type="transmembrane region" description="Helical" evidence="1">
    <location>
        <begin position="18"/>
        <end position="37"/>
    </location>
</feature>
<gene>
    <name evidence="2" type="ORF">UABAM_04612</name>
</gene>
<keyword evidence="3" id="KW-1185">Reference proteome</keyword>
<dbReference type="AlphaFoldDB" id="A0A5S9F4W8"/>
<evidence type="ECO:0000313" key="2">
    <source>
        <dbReference type="EMBL" id="BBM86226.1"/>
    </source>
</evidence>
<reference evidence="2 3" key="1">
    <citation type="submission" date="2019-08" db="EMBL/GenBank/DDBJ databases">
        <title>Complete genome sequence of Candidatus Uab amorphum.</title>
        <authorList>
            <person name="Shiratori T."/>
            <person name="Suzuki S."/>
            <person name="Kakizawa Y."/>
            <person name="Ishida K."/>
        </authorList>
    </citation>
    <scope>NUCLEOTIDE SEQUENCE [LARGE SCALE GENOMIC DNA]</scope>
    <source>
        <strain evidence="2 3">SRT547</strain>
    </source>
</reference>
<feature type="transmembrane region" description="Helical" evidence="1">
    <location>
        <begin position="43"/>
        <end position="64"/>
    </location>
</feature>
<keyword evidence="1" id="KW-0812">Transmembrane</keyword>